<gene>
    <name evidence="1" type="ORF">EVG20_g2387</name>
</gene>
<evidence type="ECO:0000313" key="1">
    <source>
        <dbReference type="EMBL" id="TFY70616.1"/>
    </source>
</evidence>
<reference evidence="1 2" key="1">
    <citation type="submission" date="2019-02" db="EMBL/GenBank/DDBJ databases">
        <title>Genome sequencing of the rare red list fungi Dentipellis fragilis.</title>
        <authorList>
            <person name="Buettner E."/>
            <person name="Kellner H."/>
        </authorList>
    </citation>
    <scope>NUCLEOTIDE SEQUENCE [LARGE SCALE GENOMIC DNA]</scope>
    <source>
        <strain evidence="1 2">DSM 105465</strain>
    </source>
</reference>
<organism evidence="1 2">
    <name type="scientific">Dentipellis fragilis</name>
    <dbReference type="NCBI Taxonomy" id="205917"/>
    <lineage>
        <taxon>Eukaryota</taxon>
        <taxon>Fungi</taxon>
        <taxon>Dikarya</taxon>
        <taxon>Basidiomycota</taxon>
        <taxon>Agaricomycotina</taxon>
        <taxon>Agaricomycetes</taxon>
        <taxon>Russulales</taxon>
        <taxon>Hericiaceae</taxon>
        <taxon>Dentipellis</taxon>
    </lineage>
</organism>
<protein>
    <submittedName>
        <fullName evidence="1">Uncharacterized protein</fullName>
    </submittedName>
</protein>
<sequence>MYSNTTAESDCQVVDTLVREQPHGVASHLKILHDAGVDEEGKTGRLYFALEVMNSLYSSTKERWDAYIGSGLPTVLLDIISDKSTLVPGNDSDARYCEAILTSISLVADHVQRMDEAVGAGLVKTLIDLAPPMWDALWSRRQMFDVGSPVAGELRDVFSQVSATYLSLCTRRAAALPPPLLATRFGHVVMYVWVTTVNCDQDDEALAILEELSANTSVEDLVAFTEETIINTVGPAALIERFITWLSQSWVHGEHLVACLHCMYLFCCHPAVNSHLGAAGMFDSLCDATRRQRLTGNTVDEWNAIGSFAPYIEATFIRSLEQRSLETINRLDDLLFLLARGTLLGAEFGIMQHLDHWVHLYQHTGGLARVARGQSNNHYFLEKLRAAAQPVWYPTLESLRSQSPATSTVAQAHTRMLDAWAELGASLGFEVPHTDASMDIDRT</sequence>
<evidence type="ECO:0000313" key="2">
    <source>
        <dbReference type="Proteomes" id="UP000298327"/>
    </source>
</evidence>
<dbReference type="Proteomes" id="UP000298327">
    <property type="component" value="Unassembled WGS sequence"/>
</dbReference>
<keyword evidence="2" id="KW-1185">Reference proteome</keyword>
<accession>A0A4Y9Z6Y8</accession>
<proteinExistence type="predicted"/>
<dbReference type="OrthoDB" id="3277098at2759"/>
<name>A0A4Y9Z6Y8_9AGAM</name>
<dbReference type="AlphaFoldDB" id="A0A4Y9Z6Y8"/>
<comment type="caution">
    <text evidence="1">The sequence shown here is derived from an EMBL/GenBank/DDBJ whole genome shotgun (WGS) entry which is preliminary data.</text>
</comment>
<dbReference type="EMBL" id="SEOQ01000092">
    <property type="protein sequence ID" value="TFY70616.1"/>
    <property type="molecule type" value="Genomic_DNA"/>
</dbReference>